<evidence type="ECO:0000259" key="18">
    <source>
        <dbReference type="Pfam" id="PF06155"/>
    </source>
</evidence>
<dbReference type="EC" id="1.14.11.8" evidence="5"/>
<dbReference type="PANTHER" id="PTHR10696">
    <property type="entry name" value="GAMMA-BUTYROBETAINE HYDROXYLASE-RELATED"/>
    <property type="match status" value="1"/>
</dbReference>
<evidence type="ECO:0000256" key="11">
    <source>
        <dbReference type="ARBA" id="ARBA00023004"/>
    </source>
</evidence>
<evidence type="ECO:0000256" key="4">
    <source>
        <dbReference type="ARBA" id="ARBA00008654"/>
    </source>
</evidence>
<dbReference type="GO" id="GO:0005506">
    <property type="term" value="F:iron ion binding"/>
    <property type="evidence" value="ECO:0007669"/>
    <property type="project" value="InterPro"/>
</dbReference>
<comment type="cofactor">
    <cofactor evidence="2">
        <name>L-ascorbate</name>
        <dbReference type="ChEBI" id="CHEBI:38290"/>
    </cofactor>
</comment>
<evidence type="ECO:0000256" key="13">
    <source>
        <dbReference type="ARBA" id="ARBA00031778"/>
    </source>
</evidence>
<comment type="similarity">
    <text evidence="4">Belongs to the gamma-BBH/TMLD family.</text>
</comment>
<keyword evidence="19" id="KW-1185">Reference proteome</keyword>
<reference evidence="20" key="1">
    <citation type="submission" date="2024-02" db="UniProtKB">
        <authorList>
            <consortium name="WormBaseParasite"/>
        </authorList>
    </citation>
    <scope>IDENTIFICATION</scope>
</reference>
<dbReference type="InterPro" id="IPR038492">
    <property type="entry name" value="GBBH-like_N_sf"/>
</dbReference>
<dbReference type="GO" id="GO:0050353">
    <property type="term" value="F:trimethyllysine dioxygenase activity"/>
    <property type="evidence" value="ECO:0007669"/>
    <property type="project" value="UniProtKB-EC"/>
</dbReference>
<evidence type="ECO:0000256" key="15">
    <source>
        <dbReference type="ARBA" id="ARBA00046008"/>
    </source>
</evidence>
<dbReference type="SUPFAM" id="SSF51197">
    <property type="entry name" value="Clavaminate synthase-like"/>
    <property type="match status" value="1"/>
</dbReference>
<dbReference type="Proteomes" id="UP000887575">
    <property type="component" value="Unassembled WGS sequence"/>
</dbReference>
<dbReference type="AlphaFoldDB" id="A0AAF3F6N7"/>
<keyword evidence="10" id="KW-0560">Oxidoreductase</keyword>
<comment type="pathway">
    <text evidence="3">Amine and polyamine biosynthesis; carnitine biosynthesis.</text>
</comment>
<protein>
    <recommendedName>
        <fullName evidence="6">Trimethyllysine dioxygenase, mitochondrial</fullName>
        <ecNumber evidence="5">1.14.11.8</ecNumber>
    </recommendedName>
    <alternativeName>
        <fullName evidence="13">Epsilon-trimethyllysine 2-oxoglutarate dioxygenase</fullName>
    </alternativeName>
    <alternativeName>
        <fullName evidence="12">TML hydroxylase</fullName>
    </alternativeName>
    <alternativeName>
        <fullName evidence="14">TML-alpha-ketoglutarate dioxygenase</fullName>
    </alternativeName>
</protein>
<keyword evidence="9" id="KW-0223">Dioxygenase</keyword>
<name>A0AAF3F6N7_9BILA</name>
<dbReference type="GO" id="GO:0045329">
    <property type="term" value="P:carnitine biosynthetic process"/>
    <property type="evidence" value="ECO:0007669"/>
    <property type="project" value="UniProtKB-KW"/>
</dbReference>
<evidence type="ECO:0000256" key="14">
    <source>
        <dbReference type="ARBA" id="ARBA00032283"/>
    </source>
</evidence>
<keyword evidence="11" id="KW-0408">Iron</keyword>
<dbReference type="InterPro" id="IPR003819">
    <property type="entry name" value="TauD/TfdA-like"/>
</dbReference>
<keyword evidence="8" id="KW-0124">Carnitine biosynthesis</keyword>
<dbReference type="Pfam" id="PF06155">
    <property type="entry name" value="GBBH-like_N"/>
    <property type="match status" value="1"/>
</dbReference>
<sequence>MSKFSLFYRKLATLAQSRAIPQRIARVSTIKREILPKSGQPSIFLEFDSGENLCVPLIWLRDHCRAEHSFNHSTHQRKHDCIGIFTRSLTKTEKLENESIQINPTGGLTINWADGLKSNFSAEELIKWAMRKPAPPSAQLHTWWIGKKMQDLPRIELSQFSMDKFVNLFCRFGFVMIDGVPATAEETEALCRRVGIIHDTFFGAFWVFSNKSQERSETEEFHEDTAYTSEGIGPHTDGTYFQQSPGIQVFHCLQPATSGGETILLDAFAAADYLKEIDAQAHKTLTTQKIDHHYLESNNRGNDIYSYTREYPVIETDSNGIYRQIRFNPYDRAPMQSLSESIDDAEKVVDFYKAYESYSRIILDKDRQLKVMLNPGTVIFIDNFRLLHARTEFQGDRTLCGTYMSRDDFFARARPFLPINHRAYYA</sequence>
<dbReference type="InterPro" id="IPR012776">
    <property type="entry name" value="Trimethyllysine_dOase"/>
</dbReference>
<comment type="cofactor">
    <cofactor evidence="1">
        <name>Fe(2+)</name>
        <dbReference type="ChEBI" id="CHEBI:29033"/>
    </cofactor>
</comment>
<dbReference type="PANTHER" id="PTHR10696:SF51">
    <property type="entry name" value="TRIMETHYLLYSINE DIOXYGENASE, MITOCHONDRIAL"/>
    <property type="match status" value="1"/>
</dbReference>
<dbReference type="InterPro" id="IPR050411">
    <property type="entry name" value="AlphaKG_dependent_hydroxylases"/>
</dbReference>
<evidence type="ECO:0000256" key="7">
    <source>
        <dbReference type="ARBA" id="ARBA00022723"/>
    </source>
</evidence>
<evidence type="ECO:0000259" key="17">
    <source>
        <dbReference type="Pfam" id="PF02668"/>
    </source>
</evidence>
<keyword evidence="7" id="KW-0479">Metal-binding</keyword>
<feature type="domain" description="Gamma-butyrobetaine hydroxylase-like N-terminal" evidence="18">
    <location>
        <begin position="44"/>
        <end position="123"/>
    </location>
</feature>
<evidence type="ECO:0000256" key="16">
    <source>
        <dbReference type="ARBA" id="ARBA00049334"/>
    </source>
</evidence>
<dbReference type="InterPro" id="IPR010376">
    <property type="entry name" value="GBBH-like_N"/>
</dbReference>
<comment type="function">
    <text evidence="15">Converts trimethyllysine (TML) into hydroxytrimethyllysine (HTML).</text>
</comment>
<evidence type="ECO:0000256" key="3">
    <source>
        <dbReference type="ARBA" id="ARBA00005022"/>
    </source>
</evidence>
<accession>A0AAF3F6N7</accession>
<evidence type="ECO:0000256" key="1">
    <source>
        <dbReference type="ARBA" id="ARBA00001954"/>
    </source>
</evidence>
<evidence type="ECO:0000256" key="5">
    <source>
        <dbReference type="ARBA" id="ARBA00012267"/>
    </source>
</evidence>
<proteinExistence type="inferred from homology"/>
<dbReference type="WBParaSite" id="MBELARI_LOCUS21398">
    <property type="protein sequence ID" value="MBELARI_LOCUS21398"/>
    <property type="gene ID" value="MBELARI_LOCUS21398"/>
</dbReference>
<dbReference type="NCBIfam" id="TIGR02410">
    <property type="entry name" value="carnitine_TMLD"/>
    <property type="match status" value="1"/>
</dbReference>
<dbReference type="Pfam" id="PF02668">
    <property type="entry name" value="TauD"/>
    <property type="match status" value="1"/>
</dbReference>
<evidence type="ECO:0000313" key="19">
    <source>
        <dbReference type="Proteomes" id="UP000887575"/>
    </source>
</evidence>
<evidence type="ECO:0000313" key="20">
    <source>
        <dbReference type="WBParaSite" id="MBELARI_LOCUS21398"/>
    </source>
</evidence>
<comment type="catalytic activity">
    <reaction evidence="16">
        <text>N(6),N(6),N(6)-trimethyl-L-lysine + 2-oxoglutarate + O2 = (3S)-3-hydroxy-N(6),N(6),N(6)-trimethyl-L-lysine + succinate + CO2</text>
        <dbReference type="Rhea" id="RHEA:14181"/>
        <dbReference type="ChEBI" id="CHEBI:15379"/>
        <dbReference type="ChEBI" id="CHEBI:16526"/>
        <dbReference type="ChEBI" id="CHEBI:16810"/>
        <dbReference type="ChEBI" id="CHEBI:30031"/>
        <dbReference type="ChEBI" id="CHEBI:58100"/>
        <dbReference type="ChEBI" id="CHEBI:141499"/>
        <dbReference type="EC" id="1.14.11.8"/>
    </reaction>
</comment>
<evidence type="ECO:0000256" key="10">
    <source>
        <dbReference type="ARBA" id="ARBA00023002"/>
    </source>
</evidence>
<evidence type="ECO:0000256" key="8">
    <source>
        <dbReference type="ARBA" id="ARBA00022873"/>
    </source>
</evidence>
<evidence type="ECO:0000256" key="6">
    <source>
        <dbReference type="ARBA" id="ARBA00016835"/>
    </source>
</evidence>
<evidence type="ECO:0000256" key="9">
    <source>
        <dbReference type="ARBA" id="ARBA00022964"/>
    </source>
</evidence>
<organism evidence="19 20">
    <name type="scientific">Mesorhabditis belari</name>
    <dbReference type="NCBI Taxonomy" id="2138241"/>
    <lineage>
        <taxon>Eukaryota</taxon>
        <taxon>Metazoa</taxon>
        <taxon>Ecdysozoa</taxon>
        <taxon>Nematoda</taxon>
        <taxon>Chromadorea</taxon>
        <taxon>Rhabditida</taxon>
        <taxon>Rhabditina</taxon>
        <taxon>Rhabditomorpha</taxon>
        <taxon>Rhabditoidea</taxon>
        <taxon>Rhabditidae</taxon>
        <taxon>Mesorhabditinae</taxon>
        <taxon>Mesorhabditis</taxon>
    </lineage>
</organism>
<evidence type="ECO:0000256" key="12">
    <source>
        <dbReference type="ARBA" id="ARBA00030363"/>
    </source>
</evidence>
<dbReference type="GO" id="GO:0005739">
    <property type="term" value="C:mitochondrion"/>
    <property type="evidence" value="ECO:0007669"/>
    <property type="project" value="TreeGrafter"/>
</dbReference>
<dbReference type="Gene3D" id="3.60.130.10">
    <property type="entry name" value="Clavaminate synthase-like"/>
    <property type="match status" value="1"/>
</dbReference>
<feature type="domain" description="TauD/TfdA-like" evidence="17">
    <location>
        <begin position="151"/>
        <end position="403"/>
    </location>
</feature>
<dbReference type="CDD" id="cd00250">
    <property type="entry name" value="CAS_like"/>
    <property type="match status" value="1"/>
</dbReference>
<dbReference type="Gene3D" id="3.30.2020.30">
    <property type="match status" value="1"/>
</dbReference>
<dbReference type="InterPro" id="IPR042098">
    <property type="entry name" value="TauD-like_sf"/>
</dbReference>
<evidence type="ECO:0000256" key="2">
    <source>
        <dbReference type="ARBA" id="ARBA00001961"/>
    </source>
</evidence>